<keyword evidence="3" id="KW-1185">Reference proteome</keyword>
<protein>
    <submittedName>
        <fullName evidence="2">Uncharacterized protein</fullName>
    </submittedName>
</protein>
<accession>A0A2B8BFZ8</accession>
<sequence>MQVNPAIPSYQTLKPTPQLTPAAQVAMSPAVQAAQQTAPAVRTQTVAAPQAAGKSDQTRDARTATQGNQAVDTTAGTLAARVNAQGYQPRGSLLNLSV</sequence>
<reference evidence="3" key="1">
    <citation type="submission" date="2017-10" db="EMBL/GenBank/DDBJ databases">
        <authorList>
            <person name="Kravchenko I.K."/>
            <person name="Grouzdev D.S."/>
        </authorList>
    </citation>
    <scope>NUCLEOTIDE SEQUENCE [LARGE SCALE GENOMIC DNA]</scope>
    <source>
        <strain evidence="3">B2</strain>
    </source>
</reference>
<organism evidence="2 3">
    <name type="scientific">Azospirillum palustre</name>
    <dbReference type="NCBI Taxonomy" id="2044885"/>
    <lineage>
        <taxon>Bacteria</taxon>
        <taxon>Pseudomonadati</taxon>
        <taxon>Pseudomonadota</taxon>
        <taxon>Alphaproteobacteria</taxon>
        <taxon>Rhodospirillales</taxon>
        <taxon>Azospirillaceae</taxon>
        <taxon>Azospirillum</taxon>
    </lineage>
</organism>
<dbReference type="RefSeq" id="WP_098737565.1">
    <property type="nucleotide sequence ID" value="NZ_PDKW01000041.1"/>
</dbReference>
<comment type="caution">
    <text evidence="2">The sequence shown here is derived from an EMBL/GenBank/DDBJ whole genome shotgun (WGS) entry which is preliminary data.</text>
</comment>
<dbReference type="AlphaFoldDB" id="A0A2B8BFZ8"/>
<dbReference type="EMBL" id="PDKW01000041">
    <property type="protein sequence ID" value="PGH56478.1"/>
    <property type="molecule type" value="Genomic_DNA"/>
</dbReference>
<feature type="compositionally biased region" description="Polar residues" evidence="1">
    <location>
        <begin position="63"/>
        <end position="72"/>
    </location>
</feature>
<feature type="region of interest" description="Disordered" evidence="1">
    <location>
        <begin position="41"/>
        <end position="72"/>
    </location>
</feature>
<evidence type="ECO:0000313" key="3">
    <source>
        <dbReference type="Proteomes" id="UP000225379"/>
    </source>
</evidence>
<evidence type="ECO:0000313" key="2">
    <source>
        <dbReference type="EMBL" id="PGH56478.1"/>
    </source>
</evidence>
<name>A0A2B8BFZ8_9PROT</name>
<dbReference type="Proteomes" id="UP000225379">
    <property type="component" value="Unassembled WGS sequence"/>
</dbReference>
<dbReference type="OrthoDB" id="7306584at2"/>
<gene>
    <name evidence="2" type="ORF">CRT60_16265</name>
</gene>
<proteinExistence type="predicted"/>
<evidence type="ECO:0000256" key="1">
    <source>
        <dbReference type="SAM" id="MobiDB-lite"/>
    </source>
</evidence>